<keyword evidence="6" id="KW-1185">Reference proteome</keyword>
<dbReference type="PANTHER" id="PTHR13014">
    <property type="entry name" value="MITOCHONDRIAL 28S RIBOSOMAL PROTEIN S30/P52 PRO-APOTOTIC PROTEIN"/>
    <property type="match status" value="1"/>
</dbReference>
<gene>
    <name evidence="5" type="ORF">PHAECO_LOCUS5569</name>
</gene>
<reference evidence="5" key="1">
    <citation type="submission" date="2022-01" db="EMBL/GenBank/DDBJ databases">
        <authorList>
            <person name="King R."/>
        </authorList>
    </citation>
    <scope>NUCLEOTIDE SEQUENCE</scope>
</reference>
<dbReference type="Proteomes" id="UP001153737">
    <property type="component" value="Chromosome 17"/>
</dbReference>
<dbReference type="OrthoDB" id="6041973at2759"/>
<dbReference type="EMBL" id="OU896723">
    <property type="protein sequence ID" value="CAH1154830.1"/>
    <property type="molecule type" value="Genomic_DNA"/>
</dbReference>
<dbReference type="GO" id="GO:0006412">
    <property type="term" value="P:translation"/>
    <property type="evidence" value="ECO:0007669"/>
    <property type="project" value="InterPro"/>
</dbReference>
<dbReference type="PANTHER" id="PTHR13014:SF3">
    <property type="entry name" value="LARGE RIBOSOMAL SUBUNIT PROTEIN ML65"/>
    <property type="match status" value="1"/>
</dbReference>
<dbReference type="Pfam" id="PF07147">
    <property type="entry name" value="PDCD9"/>
    <property type="match status" value="1"/>
</dbReference>
<evidence type="ECO:0000256" key="3">
    <source>
        <dbReference type="ARBA" id="ARBA00023128"/>
    </source>
</evidence>
<keyword evidence="2" id="KW-0689">Ribosomal protein</keyword>
<dbReference type="GO" id="GO:0005762">
    <property type="term" value="C:mitochondrial large ribosomal subunit"/>
    <property type="evidence" value="ECO:0007669"/>
    <property type="project" value="TreeGrafter"/>
</dbReference>
<evidence type="ECO:0000256" key="1">
    <source>
        <dbReference type="ARBA" id="ARBA00004173"/>
    </source>
</evidence>
<name>A0A9P0DQX8_PHACE</name>
<evidence type="ECO:0000313" key="5">
    <source>
        <dbReference type="EMBL" id="CAH1154830.1"/>
    </source>
</evidence>
<dbReference type="InterPro" id="IPR039982">
    <property type="entry name" value="Ribosomal_mL65"/>
</dbReference>
<protein>
    <recommendedName>
        <fullName evidence="7">Mitochondrial ribosomal protein S30</fullName>
    </recommendedName>
</protein>
<evidence type="ECO:0000313" key="6">
    <source>
        <dbReference type="Proteomes" id="UP001153737"/>
    </source>
</evidence>
<dbReference type="AlphaFoldDB" id="A0A9P0DQX8"/>
<evidence type="ECO:0000256" key="2">
    <source>
        <dbReference type="ARBA" id="ARBA00022980"/>
    </source>
</evidence>
<evidence type="ECO:0008006" key="7">
    <source>
        <dbReference type="Google" id="ProtNLM"/>
    </source>
</evidence>
<dbReference type="InterPro" id="IPR010793">
    <property type="entry name" value="Ribosomal_mL37/mL65"/>
</dbReference>
<accession>A0A9P0DQX8</accession>
<organism evidence="5 6">
    <name type="scientific">Phaedon cochleariae</name>
    <name type="common">Mustard beetle</name>
    <dbReference type="NCBI Taxonomy" id="80249"/>
    <lineage>
        <taxon>Eukaryota</taxon>
        <taxon>Metazoa</taxon>
        <taxon>Ecdysozoa</taxon>
        <taxon>Arthropoda</taxon>
        <taxon>Hexapoda</taxon>
        <taxon>Insecta</taxon>
        <taxon>Pterygota</taxon>
        <taxon>Neoptera</taxon>
        <taxon>Endopterygota</taxon>
        <taxon>Coleoptera</taxon>
        <taxon>Polyphaga</taxon>
        <taxon>Cucujiformia</taxon>
        <taxon>Chrysomeloidea</taxon>
        <taxon>Chrysomelidae</taxon>
        <taxon>Chrysomelinae</taxon>
        <taxon>Chrysomelini</taxon>
        <taxon>Phaedon</taxon>
    </lineage>
</organism>
<comment type="subcellular location">
    <subcellularLocation>
        <location evidence="1">Mitochondrion</location>
    </subcellularLocation>
</comment>
<keyword evidence="4" id="KW-0687">Ribonucleoprotein</keyword>
<proteinExistence type="predicted"/>
<sequence length="545" mass="64389">MSLFRIKTSIPPRLFHCRCFATALPNDEEYTATPHYPPILDMSFEKKLERKKVAKHEEIKAVKTVEEKQIKLNMPRFYGFKSYMLNEDYCPYNNLGLAQHVTRTHLIVNNELPEYYKNIDVSGVALNLKSEVEEAIAVEIDGYKRKNDFTNDDLTKMEMENLTSSLIVKQLNRIIKNEMSTSHPHMKNAQIDYEPRIESTWLAGGMDAPERVKSVRRGRPWTKHMEDDPVDRLMVFLGSPCMTVRSELPLPPIVSRDEAENAELEVPFFRLDPRAVGNKTEFRHIANTPGFWPGDPHKFGLLSYHNRGYLHNRKHYQDLQDDKEAVHRQAIIASFGWLQAQANFLGFNTYNDITYPLVTQTVITDGKVWSFYAYQLNTIVFHTMYVNENPKRNICWGTEELNLYDRVENGKLEGFNDQVLELLLKFYCNVPESRLGINLTPYLNHEEKVIADYADDDKRQWLEREYKFLVSNRPRFKLDYEVYSWEKIYKIDNKTRHMDKKLRPFELLQDPFKRTLDDRQPIYIPRKFRPHLPRHKGKYAKEYFP</sequence>
<keyword evidence="3" id="KW-0496">Mitochondrion</keyword>
<evidence type="ECO:0000256" key="4">
    <source>
        <dbReference type="ARBA" id="ARBA00023274"/>
    </source>
</evidence>
<reference evidence="5" key="2">
    <citation type="submission" date="2022-10" db="EMBL/GenBank/DDBJ databases">
        <authorList>
            <consortium name="ENA_rothamsted_submissions"/>
            <consortium name="culmorum"/>
            <person name="King R."/>
        </authorList>
    </citation>
    <scope>NUCLEOTIDE SEQUENCE</scope>
</reference>
<dbReference type="GO" id="GO:0003735">
    <property type="term" value="F:structural constituent of ribosome"/>
    <property type="evidence" value="ECO:0007669"/>
    <property type="project" value="InterPro"/>
</dbReference>